<evidence type="ECO:0008006" key="3">
    <source>
        <dbReference type="Google" id="ProtNLM"/>
    </source>
</evidence>
<dbReference type="AlphaFoldDB" id="A0A645H985"/>
<proteinExistence type="predicted"/>
<organism evidence="2">
    <name type="scientific">bioreactor metagenome</name>
    <dbReference type="NCBI Taxonomy" id="1076179"/>
    <lineage>
        <taxon>unclassified sequences</taxon>
        <taxon>metagenomes</taxon>
        <taxon>ecological metagenomes</taxon>
    </lineage>
</organism>
<feature type="coiled-coil region" evidence="1">
    <location>
        <begin position="18"/>
        <end position="45"/>
    </location>
</feature>
<keyword evidence="1" id="KW-0175">Coiled coil</keyword>
<protein>
    <recommendedName>
        <fullName evidence="3">DNA methylase adenine-specific domain-containing protein</fullName>
    </recommendedName>
</protein>
<gene>
    <name evidence="2" type="ORF">SDC9_183065</name>
</gene>
<sequence>MNIPRYVDTFEEEAPIDLAEVNRQLEQDNQEIAELEAKINDQLKVLGVQM</sequence>
<comment type="caution">
    <text evidence="2">The sequence shown here is derived from an EMBL/GenBank/DDBJ whole genome shotgun (WGS) entry which is preliminary data.</text>
</comment>
<evidence type="ECO:0000313" key="2">
    <source>
        <dbReference type="EMBL" id="MPN35567.1"/>
    </source>
</evidence>
<reference evidence="2" key="1">
    <citation type="submission" date="2019-08" db="EMBL/GenBank/DDBJ databases">
        <authorList>
            <person name="Kucharzyk K."/>
            <person name="Murdoch R.W."/>
            <person name="Higgins S."/>
            <person name="Loffler F."/>
        </authorList>
    </citation>
    <scope>NUCLEOTIDE SEQUENCE</scope>
</reference>
<accession>A0A645H985</accession>
<evidence type="ECO:0000256" key="1">
    <source>
        <dbReference type="SAM" id="Coils"/>
    </source>
</evidence>
<name>A0A645H985_9ZZZZ</name>
<dbReference type="EMBL" id="VSSQ01089235">
    <property type="protein sequence ID" value="MPN35567.1"/>
    <property type="molecule type" value="Genomic_DNA"/>
</dbReference>